<dbReference type="Proteomes" id="UP000199527">
    <property type="component" value="Unassembled WGS sequence"/>
</dbReference>
<keyword evidence="2" id="KW-1185">Reference proteome</keyword>
<evidence type="ECO:0000313" key="2">
    <source>
        <dbReference type="Proteomes" id="UP000199527"/>
    </source>
</evidence>
<dbReference type="EMBL" id="FNEM01000003">
    <property type="protein sequence ID" value="SDI86583.1"/>
    <property type="molecule type" value="Genomic_DNA"/>
</dbReference>
<dbReference type="RefSeq" id="WP_143026572.1">
    <property type="nucleotide sequence ID" value="NZ_FNEM01000003.1"/>
</dbReference>
<accession>A0A1G8P277</accession>
<dbReference type="GO" id="GO:0006355">
    <property type="term" value="P:regulation of DNA-templated transcription"/>
    <property type="evidence" value="ECO:0007669"/>
    <property type="project" value="InterPro"/>
</dbReference>
<gene>
    <name evidence="1" type="ORF">SAMN04488540_103311</name>
</gene>
<dbReference type="OrthoDB" id="6254362at2"/>
<proteinExistence type="predicted"/>
<protein>
    <recommendedName>
        <fullName evidence="3">Regulatory protein, luxR family</fullName>
    </recommendedName>
</protein>
<evidence type="ECO:0000313" key="1">
    <source>
        <dbReference type="EMBL" id="SDI86583.1"/>
    </source>
</evidence>
<organism evidence="1 2">
    <name type="scientific">Ferrimonas sediminum</name>
    <dbReference type="NCBI Taxonomy" id="718193"/>
    <lineage>
        <taxon>Bacteria</taxon>
        <taxon>Pseudomonadati</taxon>
        <taxon>Pseudomonadota</taxon>
        <taxon>Gammaproteobacteria</taxon>
        <taxon>Alteromonadales</taxon>
        <taxon>Ferrimonadaceae</taxon>
        <taxon>Ferrimonas</taxon>
    </lineage>
</organism>
<dbReference type="SUPFAM" id="SSF46894">
    <property type="entry name" value="C-terminal effector domain of the bipartite response regulators"/>
    <property type="match status" value="1"/>
</dbReference>
<dbReference type="GO" id="GO:0003677">
    <property type="term" value="F:DNA binding"/>
    <property type="evidence" value="ECO:0007669"/>
    <property type="project" value="InterPro"/>
</dbReference>
<sequence>MSLHSPHSAVFATEATSLPATSAIDQRLAELRDRFGCADLCYYYDLTSLDQWSVGSLEKAKLIKKMTKRRNLFTSSGAARKLWQDQSRCYHSAEEDLQAMFDQPSHHWNLGPSQSPLRKSLYRHGYQHKLTLSFPCPLTTAMTGRFTLLFANSGEYQRAQDCQEALKTELQMTNLRLSLDYSRDINPLVDYNIISPVSSYVLRLLANGHSRETMAQTMNLTLRGIDYHIGVLKQSLQASNIANLIDRGNKVRLL</sequence>
<name>A0A1G8P277_9GAMM</name>
<dbReference type="InterPro" id="IPR016032">
    <property type="entry name" value="Sig_transdc_resp-reg_C-effctor"/>
</dbReference>
<dbReference type="AlphaFoldDB" id="A0A1G8P277"/>
<evidence type="ECO:0008006" key="3">
    <source>
        <dbReference type="Google" id="ProtNLM"/>
    </source>
</evidence>
<reference evidence="2" key="1">
    <citation type="submission" date="2016-10" db="EMBL/GenBank/DDBJ databases">
        <authorList>
            <person name="Varghese N."/>
            <person name="Submissions S."/>
        </authorList>
    </citation>
    <scope>NUCLEOTIDE SEQUENCE [LARGE SCALE GENOMIC DNA]</scope>
    <source>
        <strain evidence="2">DSM 23317</strain>
    </source>
</reference>